<evidence type="ECO:0000259" key="2">
    <source>
        <dbReference type="Pfam" id="PF00582"/>
    </source>
</evidence>
<gene>
    <name evidence="3" type="ORF">GA0070617_2065</name>
</gene>
<dbReference type="EMBL" id="FMIA01000002">
    <property type="protein sequence ID" value="SCL52403.1"/>
    <property type="molecule type" value="Genomic_DNA"/>
</dbReference>
<protein>
    <submittedName>
        <fullName evidence="3">Nucleotide-binding universal stress protein, UspA family</fullName>
    </submittedName>
</protein>
<reference evidence="3 4" key="1">
    <citation type="submission" date="2016-06" db="EMBL/GenBank/DDBJ databases">
        <authorList>
            <person name="Kjaerup R.B."/>
            <person name="Dalgaard T.S."/>
            <person name="Juul-Madsen H.R."/>
        </authorList>
    </citation>
    <scope>NUCLEOTIDE SEQUENCE [LARGE SCALE GENOMIC DNA]</scope>
    <source>
        <strain evidence="3 4">DSM 45577</strain>
    </source>
</reference>
<dbReference type="STRING" id="683228.GA0070617_2065"/>
<dbReference type="RefSeq" id="WP_091435804.1">
    <property type="nucleotide sequence ID" value="NZ_BMMJ01000025.1"/>
</dbReference>
<dbReference type="Gene3D" id="3.40.50.620">
    <property type="entry name" value="HUPs"/>
    <property type="match status" value="2"/>
</dbReference>
<name>A0A1C6UES7_9ACTN</name>
<dbReference type="InterPro" id="IPR006015">
    <property type="entry name" value="Universal_stress_UspA"/>
</dbReference>
<dbReference type="PANTHER" id="PTHR46268:SF6">
    <property type="entry name" value="UNIVERSAL STRESS PROTEIN UP12"/>
    <property type="match status" value="1"/>
</dbReference>
<dbReference type="SUPFAM" id="SSF52402">
    <property type="entry name" value="Adenine nucleotide alpha hydrolases-like"/>
    <property type="match status" value="2"/>
</dbReference>
<dbReference type="AlphaFoldDB" id="A0A1C6UES7"/>
<evidence type="ECO:0000313" key="3">
    <source>
        <dbReference type="EMBL" id="SCL52403.1"/>
    </source>
</evidence>
<evidence type="ECO:0000313" key="4">
    <source>
        <dbReference type="Proteomes" id="UP000198937"/>
    </source>
</evidence>
<evidence type="ECO:0000256" key="1">
    <source>
        <dbReference type="ARBA" id="ARBA00008791"/>
    </source>
</evidence>
<dbReference type="OrthoDB" id="3404132at2"/>
<dbReference type="Pfam" id="PF00582">
    <property type="entry name" value="Usp"/>
    <property type="match status" value="2"/>
</dbReference>
<comment type="similarity">
    <text evidence="1">Belongs to the universal stress protein A family.</text>
</comment>
<proteinExistence type="inferred from homology"/>
<dbReference type="Proteomes" id="UP000198937">
    <property type="component" value="Unassembled WGS sequence"/>
</dbReference>
<organism evidence="3 4">
    <name type="scientific">Micromonospora yangpuensis</name>
    <dbReference type="NCBI Taxonomy" id="683228"/>
    <lineage>
        <taxon>Bacteria</taxon>
        <taxon>Bacillati</taxon>
        <taxon>Actinomycetota</taxon>
        <taxon>Actinomycetes</taxon>
        <taxon>Micromonosporales</taxon>
        <taxon>Micromonosporaceae</taxon>
        <taxon>Micromonospora</taxon>
    </lineage>
</organism>
<feature type="domain" description="UspA" evidence="2">
    <location>
        <begin position="147"/>
        <end position="267"/>
    </location>
</feature>
<accession>A0A1C6UES7</accession>
<dbReference type="InterPro" id="IPR006016">
    <property type="entry name" value="UspA"/>
</dbReference>
<feature type="domain" description="UspA" evidence="2">
    <location>
        <begin position="9"/>
        <end position="139"/>
    </location>
</feature>
<dbReference type="InterPro" id="IPR014729">
    <property type="entry name" value="Rossmann-like_a/b/a_fold"/>
</dbReference>
<keyword evidence="4" id="KW-1185">Reference proteome</keyword>
<sequence>MTAPQPSAVVAGLGSATANPTVVQLAAREAAAHGRPLRLLHAFNWAAALASPSPIGPRAEAELLIEEATGIAHEVAPVVPVSGDLVEGGAVDALIRRSASAFLTVLGDGGMAHCPDCVPADAPAVQVAARAESPVLVVRREPPPPGPVLVGLDGSASSRTALDFAFDCAARRSARVLAVRVIEPDRPDADATAHLTEAVADCGRRYPSVGAECHTIHGDPGTVLLDQSRSAQLAVVAARGDEPWRGLLGAVSQSLLYHSPAPVLVVRGLAETPTA</sequence>
<dbReference type="PRINTS" id="PR01438">
    <property type="entry name" value="UNVRSLSTRESS"/>
</dbReference>
<dbReference type="PANTHER" id="PTHR46268">
    <property type="entry name" value="STRESS RESPONSE PROTEIN NHAX"/>
    <property type="match status" value="1"/>
</dbReference>